<dbReference type="AlphaFoldDB" id="A0A4U0TZX0"/>
<evidence type="ECO:0000256" key="7">
    <source>
        <dbReference type="ARBA" id="ARBA00023006"/>
    </source>
</evidence>
<feature type="compositionally biased region" description="Polar residues" evidence="13">
    <location>
        <begin position="113"/>
        <end position="125"/>
    </location>
</feature>
<name>A0A4U0TZX0_9PEZI</name>
<dbReference type="FunFam" id="3.30.1520.10:FF:000035">
    <property type="entry name" value="Sorting nexin-4 protein"/>
    <property type="match status" value="1"/>
</dbReference>
<dbReference type="InterPro" id="IPR036871">
    <property type="entry name" value="PX_dom_sf"/>
</dbReference>
<dbReference type="Proteomes" id="UP000308549">
    <property type="component" value="Unassembled WGS sequence"/>
</dbReference>
<organism evidence="15 16">
    <name type="scientific">Salinomyces thailandicus</name>
    <dbReference type="NCBI Taxonomy" id="706561"/>
    <lineage>
        <taxon>Eukaryota</taxon>
        <taxon>Fungi</taxon>
        <taxon>Dikarya</taxon>
        <taxon>Ascomycota</taxon>
        <taxon>Pezizomycotina</taxon>
        <taxon>Dothideomycetes</taxon>
        <taxon>Dothideomycetidae</taxon>
        <taxon>Mycosphaerellales</taxon>
        <taxon>Teratosphaeriaceae</taxon>
        <taxon>Salinomyces</taxon>
    </lineage>
</organism>
<accession>A0A4U0TZX0</accession>
<evidence type="ECO:0000256" key="12">
    <source>
        <dbReference type="SAM" id="Coils"/>
    </source>
</evidence>
<keyword evidence="7" id="KW-0072">Autophagy</keyword>
<feature type="compositionally biased region" description="Polar residues" evidence="13">
    <location>
        <begin position="40"/>
        <end position="56"/>
    </location>
</feature>
<dbReference type="EMBL" id="NAJL01000019">
    <property type="protein sequence ID" value="TKA28171.1"/>
    <property type="molecule type" value="Genomic_DNA"/>
</dbReference>
<dbReference type="PANTHER" id="PTHR45949:SF2">
    <property type="entry name" value="SORTING NEXIN-4"/>
    <property type="match status" value="1"/>
</dbReference>
<dbReference type="GO" id="GO:0000407">
    <property type="term" value="C:phagophore assembly site"/>
    <property type="evidence" value="ECO:0007669"/>
    <property type="project" value="TreeGrafter"/>
</dbReference>
<dbReference type="GO" id="GO:0034727">
    <property type="term" value="P:piecemeal microautophagy of the nucleus"/>
    <property type="evidence" value="ECO:0007669"/>
    <property type="project" value="TreeGrafter"/>
</dbReference>
<comment type="subcellular location">
    <subcellularLocation>
        <location evidence="2">Cytoplasm</location>
    </subcellularLocation>
    <subcellularLocation>
        <location evidence="1">Endosome membrane</location>
        <topology evidence="1">Peripheral membrane protein</topology>
    </subcellularLocation>
</comment>
<feature type="coiled-coil region" evidence="12">
    <location>
        <begin position="488"/>
        <end position="515"/>
    </location>
</feature>
<feature type="domain" description="PX" evidence="14">
    <location>
        <begin position="166"/>
        <end position="287"/>
    </location>
</feature>
<evidence type="ECO:0000256" key="4">
    <source>
        <dbReference type="ARBA" id="ARBA00022448"/>
    </source>
</evidence>
<keyword evidence="4" id="KW-0813">Transport</keyword>
<feature type="region of interest" description="Disordered" evidence="13">
    <location>
        <begin position="40"/>
        <end position="125"/>
    </location>
</feature>
<keyword evidence="5" id="KW-0963">Cytoplasm</keyword>
<dbReference type="GO" id="GO:0032456">
    <property type="term" value="P:endocytic recycling"/>
    <property type="evidence" value="ECO:0007669"/>
    <property type="project" value="TreeGrafter"/>
</dbReference>
<proteinExistence type="inferred from homology"/>
<keyword evidence="6" id="KW-0967">Endosome</keyword>
<evidence type="ECO:0000256" key="1">
    <source>
        <dbReference type="ARBA" id="ARBA00004481"/>
    </source>
</evidence>
<feature type="region of interest" description="Disordered" evidence="13">
    <location>
        <begin position="1"/>
        <end position="24"/>
    </location>
</feature>
<dbReference type="PANTHER" id="PTHR45949">
    <property type="entry name" value="SORTING NEXIN-4"/>
    <property type="match status" value="1"/>
</dbReference>
<dbReference type="SUPFAM" id="SSF64268">
    <property type="entry name" value="PX domain"/>
    <property type="match status" value="1"/>
</dbReference>
<dbReference type="FunFam" id="1.20.1270.60:FF:000042">
    <property type="entry name" value="Vacuolar targeting protein Atg24"/>
    <property type="match status" value="1"/>
</dbReference>
<dbReference type="InterPro" id="IPR001683">
    <property type="entry name" value="PX_dom"/>
</dbReference>
<evidence type="ECO:0000256" key="5">
    <source>
        <dbReference type="ARBA" id="ARBA00022490"/>
    </source>
</evidence>
<dbReference type="CDD" id="cd07628">
    <property type="entry name" value="BAR_Atg24p"/>
    <property type="match status" value="1"/>
</dbReference>
<dbReference type="GO" id="GO:0005769">
    <property type="term" value="C:early endosome"/>
    <property type="evidence" value="ECO:0007669"/>
    <property type="project" value="TreeGrafter"/>
</dbReference>
<dbReference type="CDD" id="cd06863">
    <property type="entry name" value="PX_Atg24p"/>
    <property type="match status" value="1"/>
</dbReference>
<dbReference type="PROSITE" id="PS50195">
    <property type="entry name" value="PX"/>
    <property type="match status" value="1"/>
</dbReference>
<dbReference type="Gene3D" id="1.20.1270.60">
    <property type="entry name" value="Arfaptin homology (AH) domain/BAR domain"/>
    <property type="match status" value="1"/>
</dbReference>
<dbReference type="SMART" id="SM00312">
    <property type="entry name" value="PX"/>
    <property type="match status" value="1"/>
</dbReference>
<dbReference type="InterPro" id="IPR027267">
    <property type="entry name" value="AH/BAR_dom_sf"/>
</dbReference>
<dbReference type="OrthoDB" id="205639at2759"/>
<dbReference type="Pfam" id="PF00787">
    <property type="entry name" value="PX"/>
    <property type="match status" value="1"/>
</dbReference>
<keyword evidence="12" id="KW-0175">Coiled coil</keyword>
<evidence type="ECO:0000256" key="6">
    <source>
        <dbReference type="ARBA" id="ARBA00022753"/>
    </source>
</evidence>
<comment type="caution">
    <text evidence="15">The sequence shown here is derived from an EMBL/GenBank/DDBJ whole genome shotgun (WGS) entry which is preliminary data.</text>
</comment>
<keyword evidence="16" id="KW-1185">Reference proteome</keyword>
<evidence type="ECO:0000256" key="10">
    <source>
        <dbReference type="ARBA" id="ARBA00040748"/>
    </source>
</evidence>
<feature type="compositionally biased region" description="Basic and acidic residues" evidence="13">
    <location>
        <begin position="57"/>
        <end position="81"/>
    </location>
</feature>
<evidence type="ECO:0000256" key="11">
    <source>
        <dbReference type="ARBA" id="ARBA00041273"/>
    </source>
</evidence>
<feature type="compositionally biased region" description="Basic and acidic residues" evidence="13">
    <location>
        <begin position="15"/>
        <end position="24"/>
    </location>
</feature>
<feature type="region of interest" description="Disordered" evidence="13">
    <location>
        <begin position="137"/>
        <end position="164"/>
    </location>
</feature>
<dbReference type="Gene3D" id="3.30.1520.10">
    <property type="entry name" value="Phox-like domain"/>
    <property type="match status" value="1"/>
</dbReference>
<sequence length="574" mass="64167">MINSSNQQPAAGPCRDPRPPQHDAEALLYSNIWWSNDRQQLHSPTHTYHSTGNPDSTSRHPETAQARPEDSRDWLEGDDFHFVGSSEDGLPQADGHLEGDARVASGGGRATRCMSNSSVTKEADNTTQIAGAMDAANGNEYEDPSWEQAGAHADPSDLAGPGAHGRLQCRVEKPQKEGEGTQNAYVSYLVVADTDFKSFQSSHVEARRRFTDFLFLYKTLAKEYPQCAVPPLPDKHSMAYVRGDRFGPEFTNRRAFSLQRFLKRLTLHPVLRRATILALFLESSDWNATMKSRPMRGMSGSDSGGNSVLESWTDGFLNAFSKPHKTDKRFQDVNDRAKKLDDDLGTVSKTVARVAKREGDLETDYADLAMQFQKLSALEPGVHDELTNFATSVQSTSEGWKGLKDHTDQDYLGSLKDMESYISSIKGLLKTREQKQLDFEALTDYLTKAAQERDTVASHGSVGASGFLRQKIEDVRGVDHEQSRRERQRKLEVQISRLTTEVEAAKKTSEAFDEEVVKEVGDFERIKAVEFRDTLGGLADANIAFFQGNIEIWERFVRDMEKQQAETGARRSES</sequence>
<dbReference type="GO" id="GO:0035091">
    <property type="term" value="F:phosphatidylinositol binding"/>
    <property type="evidence" value="ECO:0007669"/>
    <property type="project" value="InterPro"/>
</dbReference>
<evidence type="ECO:0000256" key="2">
    <source>
        <dbReference type="ARBA" id="ARBA00004496"/>
    </source>
</evidence>
<protein>
    <recommendedName>
        <fullName evidence="10">Sorting nexin-4</fullName>
    </recommendedName>
    <alternativeName>
        <fullName evidence="11">Autophagy-related protein 24</fullName>
    </alternativeName>
</protein>
<evidence type="ECO:0000256" key="3">
    <source>
        <dbReference type="ARBA" id="ARBA00010883"/>
    </source>
</evidence>
<keyword evidence="8" id="KW-0446">Lipid-binding</keyword>
<dbReference type="GO" id="GO:0061709">
    <property type="term" value="P:reticulophagy"/>
    <property type="evidence" value="ECO:0007669"/>
    <property type="project" value="TreeGrafter"/>
</dbReference>
<keyword evidence="9" id="KW-0472">Membrane</keyword>
<evidence type="ECO:0000256" key="13">
    <source>
        <dbReference type="SAM" id="MobiDB-lite"/>
    </source>
</evidence>
<dbReference type="GO" id="GO:0010008">
    <property type="term" value="C:endosome membrane"/>
    <property type="evidence" value="ECO:0007669"/>
    <property type="project" value="UniProtKB-SubCell"/>
</dbReference>
<comment type="similarity">
    <text evidence="3">Belongs to the sorting nexin family.</text>
</comment>
<evidence type="ECO:0000256" key="8">
    <source>
        <dbReference type="ARBA" id="ARBA00023121"/>
    </source>
</evidence>
<evidence type="ECO:0000313" key="15">
    <source>
        <dbReference type="EMBL" id="TKA28171.1"/>
    </source>
</evidence>
<reference evidence="15 16" key="1">
    <citation type="submission" date="2017-03" db="EMBL/GenBank/DDBJ databases">
        <title>Genomes of endolithic fungi from Antarctica.</title>
        <authorList>
            <person name="Coleine C."/>
            <person name="Masonjones S."/>
            <person name="Stajich J.E."/>
        </authorList>
    </citation>
    <scope>NUCLEOTIDE SEQUENCE [LARGE SCALE GENOMIC DNA]</scope>
    <source>
        <strain evidence="15 16">CCFEE 6315</strain>
    </source>
</reference>
<dbReference type="SUPFAM" id="SSF103657">
    <property type="entry name" value="BAR/IMD domain-like"/>
    <property type="match status" value="1"/>
</dbReference>
<evidence type="ECO:0000259" key="14">
    <source>
        <dbReference type="PROSITE" id="PS50195"/>
    </source>
</evidence>
<gene>
    <name evidence="15" type="ORF">B0A50_04142</name>
</gene>
<evidence type="ECO:0000256" key="9">
    <source>
        <dbReference type="ARBA" id="ARBA00023136"/>
    </source>
</evidence>
<dbReference type="GO" id="GO:0000422">
    <property type="term" value="P:autophagy of mitochondrion"/>
    <property type="evidence" value="ECO:0007669"/>
    <property type="project" value="TreeGrafter"/>
</dbReference>
<dbReference type="GO" id="GO:0015031">
    <property type="term" value="P:protein transport"/>
    <property type="evidence" value="ECO:0007669"/>
    <property type="project" value="TreeGrafter"/>
</dbReference>
<evidence type="ECO:0000313" key="16">
    <source>
        <dbReference type="Proteomes" id="UP000308549"/>
    </source>
</evidence>